<feature type="transmembrane region" description="Helical" evidence="5">
    <location>
        <begin position="331"/>
        <end position="350"/>
    </location>
</feature>
<feature type="transmembrane region" description="Helical" evidence="5">
    <location>
        <begin position="43"/>
        <end position="63"/>
    </location>
</feature>
<feature type="transmembrane region" description="Helical" evidence="5">
    <location>
        <begin position="130"/>
        <end position="151"/>
    </location>
</feature>
<dbReference type="Pfam" id="PF19358">
    <property type="entry name" value="DUF5935"/>
    <property type="match status" value="1"/>
</dbReference>
<comment type="subcellular location">
    <subcellularLocation>
        <location evidence="1">Membrane</location>
        <topology evidence="1">Multi-pass membrane protein</topology>
    </subcellularLocation>
</comment>
<keyword evidence="3 5" id="KW-1133">Transmembrane helix</keyword>
<dbReference type="InterPro" id="IPR045979">
    <property type="entry name" value="DUF5935"/>
</dbReference>
<evidence type="ECO:0000256" key="1">
    <source>
        <dbReference type="ARBA" id="ARBA00004141"/>
    </source>
</evidence>
<dbReference type="RefSeq" id="WP_133219939.1">
    <property type="nucleotide sequence ID" value="NZ_NRSG01000045.1"/>
</dbReference>
<sequence length="453" mass="49091">MRSYVFLAFFAVLLPMAAALPFVGALLWAWISFMSPHREVWGFATNQPYAMVIFLATLLGCLIAREPKRFALNAVTVLLLLLAALFTFTSLTTLAPGPVTWKMWDRMMKTIAGAILVACLLTSRQRIHTMVWLIVISLGYYGVKGGIFTLMTGGGFRVLGPPDSMIADRNHLAVALLVAVPLMNWLRMHSAHRIVRLGLVAAMGLMVVSALGSQSRGALIALAATAVIFWLRGRGKIVSGVLIAACIAGTISFMPQSWVDRMNTISTYEQDASAVGRIRIWEASWKLALDRPLTGAGFRGPYFQEIVNRVAPGVTARAVHSIYFEVLGEHGFPTFLAWLGLTAAGGWYSWRLMRLARGRPDLAWAGDLGRMMQVSIVAYLSGGTFLSLSYWDVYWTLMVIVAAAHALAVQAVRQGAPVLPQPAALAAPGWRRPALPGLQGAGAPRTTGPGALT</sequence>
<keyword evidence="4 5" id="KW-0472">Membrane</keyword>
<organism evidence="8 9">
    <name type="scientific">Paracraurococcus ruber</name>
    <dbReference type="NCBI Taxonomy" id="77675"/>
    <lineage>
        <taxon>Bacteria</taxon>
        <taxon>Pseudomonadati</taxon>
        <taxon>Pseudomonadota</taxon>
        <taxon>Alphaproteobacteria</taxon>
        <taxon>Acetobacterales</taxon>
        <taxon>Roseomonadaceae</taxon>
        <taxon>Paracraurococcus</taxon>
    </lineage>
</organism>
<evidence type="ECO:0000256" key="2">
    <source>
        <dbReference type="ARBA" id="ARBA00022692"/>
    </source>
</evidence>
<dbReference type="InterPro" id="IPR007016">
    <property type="entry name" value="O-antigen_ligase-rel_domated"/>
</dbReference>
<accession>A0ABS1CV60</accession>
<evidence type="ECO:0000256" key="3">
    <source>
        <dbReference type="ARBA" id="ARBA00022989"/>
    </source>
</evidence>
<name>A0ABS1CV60_9PROT</name>
<dbReference type="Pfam" id="PF04932">
    <property type="entry name" value="Wzy_C"/>
    <property type="match status" value="1"/>
</dbReference>
<feature type="transmembrane region" description="Helical" evidence="5">
    <location>
        <begin position="107"/>
        <end position="123"/>
    </location>
</feature>
<feature type="domain" description="DUF5935" evidence="7">
    <location>
        <begin position="1"/>
        <end position="190"/>
    </location>
</feature>
<feature type="transmembrane region" description="Helical" evidence="5">
    <location>
        <begin position="194"/>
        <end position="211"/>
    </location>
</feature>
<dbReference type="GO" id="GO:0016874">
    <property type="term" value="F:ligase activity"/>
    <property type="evidence" value="ECO:0007669"/>
    <property type="project" value="UniProtKB-KW"/>
</dbReference>
<reference evidence="8 9" key="1">
    <citation type="journal article" date="2020" name="Microorganisms">
        <title>Osmotic Adaptation and Compatible Solute Biosynthesis of Phototrophic Bacteria as Revealed from Genome Analyses.</title>
        <authorList>
            <person name="Imhoff J.F."/>
            <person name="Rahn T."/>
            <person name="Kunzel S."/>
            <person name="Keller A."/>
            <person name="Neulinger S.C."/>
        </authorList>
    </citation>
    <scope>NUCLEOTIDE SEQUENCE [LARGE SCALE GENOMIC DNA]</scope>
    <source>
        <strain evidence="8 9">DSM 15382</strain>
    </source>
</reference>
<feature type="transmembrane region" description="Helical" evidence="5">
    <location>
        <begin position="240"/>
        <end position="259"/>
    </location>
</feature>
<protein>
    <submittedName>
        <fullName evidence="8">O-glycosylation ligase, exosortase A system-associated</fullName>
    </submittedName>
</protein>
<dbReference type="PANTHER" id="PTHR37422:SF23">
    <property type="entry name" value="TEICHURONIC ACID BIOSYNTHESIS PROTEIN TUAE"/>
    <property type="match status" value="1"/>
</dbReference>
<evidence type="ECO:0000259" key="6">
    <source>
        <dbReference type="Pfam" id="PF04932"/>
    </source>
</evidence>
<feature type="domain" description="O-antigen ligase-related" evidence="6">
    <location>
        <begin position="202"/>
        <end position="339"/>
    </location>
</feature>
<evidence type="ECO:0000313" key="9">
    <source>
        <dbReference type="Proteomes" id="UP000697995"/>
    </source>
</evidence>
<dbReference type="PANTHER" id="PTHR37422">
    <property type="entry name" value="TEICHURONIC ACID BIOSYNTHESIS PROTEIN TUAE"/>
    <property type="match status" value="1"/>
</dbReference>
<gene>
    <name evidence="8" type="ORF">CKO45_08580</name>
</gene>
<dbReference type="NCBIfam" id="TIGR03097">
    <property type="entry name" value="PEP_O_lig_1"/>
    <property type="match status" value="1"/>
</dbReference>
<dbReference type="InterPro" id="IPR051533">
    <property type="entry name" value="WaaL-like"/>
</dbReference>
<keyword evidence="8" id="KW-0436">Ligase</keyword>
<comment type="caution">
    <text evidence="8">The sequence shown here is derived from an EMBL/GenBank/DDBJ whole genome shotgun (WGS) entry which is preliminary data.</text>
</comment>
<evidence type="ECO:0000256" key="5">
    <source>
        <dbReference type="SAM" id="Phobius"/>
    </source>
</evidence>
<dbReference type="Proteomes" id="UP000697995">
    <property type="component" value="Unassembled WGS sequence"/>
</dbReference>
<evidence type="ECO:0000256" key="4">
    <source>
        <dbReference type="ARBA" id="ARBA00023136"/>
    </source>
</evidence>
<evidence type="ECO:0000313" key="8">
    <source>
        <dbReference type="EMBL" id="MBK1658284.1"/>
    </source>
</evidence>
<keyword evidence="2 5" id="KW-0812">Transmembrane</keyword>
<dbReference type="InterPro" id="IPR017528">
    <property type="entry name" value="CHP03097O-antigen_lig-rel"/>
</dbReference>
<evidence type="ECO:0000259" key="7">
    <source>
        <dbReference type="Pfam" id="PF19358"/>
    </source>
</evidence>
<feature type="transmembrane region" description="Helical" evidence="5">
    <location>
        <begin position="171"/>
        <end position="187"/>
    </location>
</feature>
<feature type="transmembrane region" description="Helical" evidence="5">
    <location>
        <begin position="217"/>
        <end position="233"/>
    </location>
</feature>
<feature type="transmembrane region" description="Helical" evidence="5">
    <location>
        <begin position="70"/>
        <end position="95"/>
    </location>
</feature>
<keyword evidence="9" id="KW-1185">Reference proteome</keyword>
<proteinExistence type="predicted"/>
<dbReference type="EMBL" id="NRSG01000045">
    <property type="protein sequence ID" value="MBK1658284.1"/>
    <property type="molecule type" value="Genomic_DNA"/>
</dbReference>